<feature type="chain" id="PRO_5046942884" evidence="2">
    <location>
        <begin position="22"/>
        <end position="204"/>
    </location>
</feature>
<evidence type="ECO:0000313" key="3">
    <source>
        <dbReference type="EMBL" id="MDQ0463951.1"/>
    </source>
</evidence>
<evidence type="ECO:0000256" key="2">
    <source>
        <dbReference type="SAM" id="SignalP"/>
    </source>
</evidence>
<dbReference type="Proteomes" id="UP001228905">
    <property type="component" value="Unassembled WGS sequence"/>
</dbReference>
<feature type="signal peptide" evidence="2">
    <location>
        <begin position="1"/>
        <end position="21"/>
    </location>
</feature>
<proteinExistence type="predicted"/>
<gene>
    <name evidence="3" type="ORF">QO010_001722</name>
</gene>
<organism evidence="3 4">
    <name type="scientific">Caulobacter ginsengisoli</name>
    <dbReference type="NCBI Taxonomy" id="400775"/>
    <lineage>
        <taxon>Bacteria</taxon>
        <taxon>Pseudomonadati</taxon>
        <taxon>Pseudomonadota</taxon>
        <taxon>Alphaproteobacteria</taxon>
        <taxon>Caulobacterales</taxon>
        <taxon>Caulobacteraceae</taxon>
        <taxon>Caulobacter</taxon>
    </lineage>
</organism>
<evidence type="ECO:0000256" key="1">
    <source>
        <dbReference type="SAM" id="MobiDB-lite"/>
    </source>
</evidence>
<dbReference type="RefSeq" id="WP_307348237.1">
    <property type="nucleotide sequence ID" value="NZ_JAUSVS010000002.1"/>
</dbReference>
<keyword evidence="4" id="KW-1185">Reference proteome</keyword>
<reference evidence="3 4" key="1">
    <citation type="submission" date="2023-07" db="EMBL/GenBank/DDBJ databases">
        <title>Genomic Encyclopedia of Type Strains, Phase IV (KMG-IV): sequencing the most valuable type-strain genomes for metagenomic binning, comparative biology and taxonomic classification.</title>
        <authorList>
            <person name="Goeker M."/>
        </authorList>
    </citation>
    <scope>NUCLEOTIDE SEQUENCE [LARGE SCALE GENOMIC DNA]</scope>
    <source>
        <strain evidence="3 4">DSM 18695</strain>
    </source>
</reference>
<dbReference type="PROSITE" id="PS51257">
    <property type="entry name" value="PROKAR_LIPOPROTEIN"/>
    <property type="match status" value="1"/>
</dbReference>
<keyword evidence="2" id="KW-0732">Signal</keyword>
<dbReference type="EMBL" id="JAUSVS010000002">
    <property type="protein sequence ID" value="MDQ0463951.1"/>
    <property type="molecule type" value="Genomic_DNA"/>
</dbReference>
<evidence type="ECO:0000313" key="4">
    <source>
        <dbReference type="Proteomes" id="UP001228905"/>
    </source>
</evidence>
<name>A0ABU0IRH0_9CAUL</name>
<comment type="caution">
    <text evidence="3">The sequence shown here is derived from an EMBL/GenBank/DDBJ whole genome shotgun (WGS) entry which is preliminary data.</text>
</comment>
<accession>A0ABU0IRH0</accession>
<feature type="region of interest" description="Disordered" evidence="1">
    <location>
        <begin position="177"/>
        <end position="204"/>
    </location>
</feature>
<sequence length="204" mass="21742">MRVALALTLPALILLGACATASKPPPPPSMRVVTTDEANRGGVKGAAAAPLRDVNLLRTKIPQVLLDALNDPYERPRPMTCASLAAAIQPLTDALGADIDEPSSSDDRDLIVKGRDAAEDTAFGMMASAAQDLIPMRSWVRRLTGAEQHDRLVRAAITAGGIRRGYLKGLGEMKNCPPPAMPSHIKSTLPPPEEKKKGPKYPIR</sequence>
<protein>
    <submittedName>
        <fullName evidence="3">Uncharacterized protein</fullName>
    </submittedName>
</protein>